<evidence type="ECO:0000313" key="10">
    <source>
        <dbReference type="Proteomes" id="UP001569963"/>
    </source>
</evidence>
<comment type="catalytic activity">
    <reaction evidence="7 8">
        <text>7,8-dihydroneopterin 3'-triphosphate + H2O = 6-carboxy-5,6,7,8-tetrahydropterin + triphosphate + acetaldehyde + 2 H(+)</text>
        <dbReference type="Rhea" id="RHEA:27966"/>
        <dbReference type="ChEBI" id="CHEBI:15343"/>
        <dbReference type="ChEBI" id="CHEBI:15377"/>
        <dbReference type="ChEBI" id="CHEBI:15378"/>
        <dbReference type="ChEBI" id="CHEBI:18036"/>
        <dbReference type="ChEBI" id="CHEBI:58462"/>
        <dbReference type="ChEBI" id="CHEBI:61032"/>
        <dbReference type="EC" id="4.1.2.50"/>
    </reaction>
</comment>
<evidence type="ECO:0000256" key="6">
    <source>
        <dbReference type="ARBA" id="ARBA00023239"/>
    </source>
</evidence>
<evidence type="ECO:0000256" key="8">
    <source>
        <dbReference type="PIRNR" id="PIRNR006113"/>
    </source>
</evidence>
<evidence type="ECO:0000313" key="9">
    <source>
        <dbReference type="EMBL" id="MFA1543523.1"/>
    </source>
</evidence>
<evidence type="ECO:0000256" key="3">
    <source>
        <dbReference type="ARBA" id="ARBA00018141"/>
    </source>
</evidence>
<sequence>MYEIAKTFTFSASHRLAGLPDGHKCRRLHGHNYTVQIRLSADDLDDHGFVADFAELDRAARWLRENLDHRHLNDVMDGPPTSERIAAMVFKQCAASLPGRSRLHLSAVRVAETATTWAEYRPAATAPKTEPGR</sequence>
<protein>
    <recommendedName>
        <fullName evidence="3 8">6-carboxy-5,6,7,8-tetrahydropterin synthase</fullName>
        <ecNumber evidence="8">4.-.-.-</ecNumber>
    </recommendedName>
</protein>
<dbReference type="GO" id="GO:0070497">
    <property type="term" value="F:6-carboxytetrahydropterin synthase activity"/>
    <property type="evidence" value="ECO:0007669"/>
    <property type="project" value="UniProtKB-EC"/>
</dbReference>
<comment type="similarity">
    <text evidence="2 8">Belongs to the PTPS family. QueD subfamily.</text>
</comment>
<evidence type="ECO:0000256" key="4">
    <source>
        <dbReference type="ARBA" id="ARBA00022723"/>
    </source>
</evidence>
<dbReference type="EC" id="4.-.-.-" evidence="8"/>
<dbReference type="RefSeq" id="WP_371954021.1">
    <property type="nucleotide sequence ID" value="NZ_JAXCEI010000019.1"/>
</dbReference>
<dbReference type="Proteomes" id="UP001569963">
    <property type="component" value="Unassembled WGS sequence"/>
</dbReference>
<dbReference type="EMBL" id="JAXCEI010000019">
    <property type="protein sequence ID" value="MFA1543523.1"/>
    <property type="molecule type" value="Genomic_DNA"/>
</dbReference>
<organism evidence="9 10">
    <name type="scientific">Actinomadura monticuli</name>
    <dbReference type="NCBI Taxonomy" id="3097367"/>
    <lineage>
        <taxon>Bacteria</taxon>
        <taxon>Bacillati</taxon>
        <taxon>Actinomycetota</taxon>
        <taxon>Actinomycetes</taxon>
        <taxon>Streptosporangiales</taxon>
        <taxon>Thermomonosporaceae</taxon>
        <taxon>Actinomadura</taxon>
    </lineage>
</organism>
<dbReference type="Gene3D" id="3.30.479.10">
    <property type="entry name" value="6-pyruvoyl tetrahydropterin synthase/QueD"/>
    <property type="match status" value="1"/>
</dbReference>
<comment type="caution">
    <text evidence="9">The sequence shown here is derived from an EMBL/GenBank/DDBJ whole genome shotgun (WGS) entry which is preliminary data.</text>
</comment>
<accession>A0ABV4QKI9</accession>
<keyword evidence="4 8" id="KW-0479">Metal-binding</keyword>
<comment type="pathway">
    <text evidence="1 8">Purine metabolism; 7-cyano-7-deazaguanine biosynthesis.</text>
</comment>
<dbReference type="PANTHER" id="PTHR12589">
    <property type="entry name" value="PYRUVOYL TETRAHYDROBIOPTERIN SYNTHASE"/>
    <property type="match status" value="1"/>
</dbReference>
<dbReference type="InterPro" id="IPR038418">
    <property type="entry name" value="6-PTP_synth/QueD_sf"/>
</dbReference>
<keyword evidence="8" id="KW-0671">Queuosine biosynthesis</keyword>
<keyword evidence="5 8" id="KW-0862">Zinc</keyword>
<reference evidence="9 10" key="1">
    <citation type="submission" date="2023-11" db="EMBL/GenBank/DDBJ databases">
        <title>Actinomadura monticuli sp. nov., isolated from volcanic ash.</title>
        <authorList>
            <person name="Lee S.D."/>
            <person name="Yang H."/>
            <person name="Kim I.S."/>
        </authorList>
    </citation>
    <scope>NUCLEOTIDE SEQUENCE [LARGE SCALE GENOMIC DNA]</scope>
    <source>
        <strain evidence="9 10">DLS-62</strain>
    </source>
</reference>
<dbReference type="SUPFAM" id="SSF55620">
    <property type="entry name" value="Tetrahydrobiopterin biosynthesis enzymes-like"/>
    <property type="match status" value="1"/>
</dbReference>
<name>A0ABV4QKI9_9ACTN</name>
<dbReference type="PANTHER" id="PTHR12589:SF7">
    <property type="entry name" value="6-PYRUVOYL TETRAHYDROBIOPTERIN SYNTHASE"/>
    <property type="match status" value="1"/>
</dbReference>
<evidence type="ECO:0000256" key="5">
    <source>
        <dbReference type="ARBA" id="ARBA00022833"/>
    </source>
</evidence>
<comment type="cofactor">
    <cofactor evidence="8">
        <name>Zn(2+)</name>
        <dbReference type="ChEBI" id="CHEBI:29105"/>
    </cofactor>
    <text evidence="8">Binds 1 zinc ion per subunit.</text>
</comment>
<evidence type="ECO:0000256" key="2">
    <source>
        <dbReference type="ARBA" id="ARBA00008900"/>
    </source>
</evidence>
<dbReference type="Pfam" id="PF01242">
    <property type="entry name" value="PTPS"/>
    <property type="match status" value="1"/>
</dbReference>
<evidence type="ECO:0000256" key="1">
    <source>
        <dbReference type="ARBA" id="ARBA00005061"/>
    </source>
</evidence>
<keyword evidence="10" id="KW-1185">Reference proteome</keyword>
<dbReference type="InterPro" id="IPR007115">
    <property type="entry name" value="6-PTP_synth/QueD"/>
</dbReference>
<keyword evidence="6 8" id="KW-0456">Lyase</keyword>
<dbReference type="NCBIfam" id="TIGR03367">
    <property type="entry name" value="queuosine_QueD"/>
    <property type="match status" value="1"/>
</dbReference>
<proteinExistence type="inferred from homology"/>
<dbReference type="PIRSF" id="PIRSF006113">
    <property type="entry name" value="PTP_synth"/>
    <property type="match status" value="1"/>
</dbReference>
<evidence type="ECO:0000256" key="7">
    <source>
        <dbReference type="ARBA" id="ARBA00048807"/>
    </source>
</evidence>
<gene>
    <name evidence="9" type="primary">queD</name>
    <name evidence="9" type="ORF">SM611_31745</name>
</gene>